<dbReference type="AlphaFoldDB" id="A0A0A9X216"/>
<keyword evidence="1" id="KW-0472">Membrane</keyword>
<reference evidence="2" key="2">
    <citation type="submission" date="2014-07" db="EMBL/GenBank/DDBJ databases">
        <authorList>
            <person name="Hull J."/>
        </authorList>
    </citation>
    <scope>NUCLEOTIDE SEQUENCE</scope>
</reference>
<protein>
    <submittedName>
        <fullName evidence="2">Gag-Pol polyprotein</fullName>
    </submittedName>
</protein>
<evidence type="ECO:0000313" key="2">
    <source>
        <dbReference type="EMBL" id="JAG14772.1"/>
    </source>
</evidence>
<reference evidence="2" key="1">
    <citation type="journal article" date="2014" name="PLoS ONE">
        <title>Transcriptome-Based Identification of ABC Transporters in the Western Tarnished Plant Bug Lygus hesperus.</title>
        <authorList>
            <person name="Hull J.J."/>
            <person name="Chaney K."/>
            <person name="Geib S.M."/>
            <person name="Fabrick J.A."/>
            <person name="Brent C.S."/>
            <person name="Walsh D."/>
            <person name="Lavine L.C."/>
        </authorList>
    </citation>
    <scope>NUCLEOTIDE SEQUENCE</scope>
</reference>
<keyword evidence="1" id="KW-0812">Transmembrane</keyword>
<evidence type="ECO:0000256" key="1">
    <source>
        <dbReference type="SAM" id="Phobius"/>
    </source>
</evidence>
<proteinExistence type="predicted"/>
<organism evidence="2">
    <name type="scientific">Lygus hesperus</name>
    <name type="common">Western plant bug</name>
    <dbReference type="NCBI Taxonomy" id="30085"/>
    <lineage>
        <taxon>Eukaryota</taxon>
        <taxon>Metazoa</taxon>
        <taxon>Ecdysozoa</taxon>
        <taxon>Arthropoda</taxon>
        <taxon>Hexapoda</taxon>
        <taxon>Insecta</taxon>
        <taxon>Pterygota</taxon>
        <taxon>Neoptera</taxon>
        <taxon>Paraneoptera</taxon>
        <taxon>Hemiptera</taxon>
        <taxon>Heteroptera</taxon>
        <taxon>Panheteroptera</taxon>
        <taxon>Cimicomorpha</taxon>
        <taxon>Miridae</taxon>
        <taxon>Mirini</taxon>
        <taxon>Lygus</taxon>
    </lineage>
</organism>
<accession>A0A0A9X216</accession>
<sequence length="111" mass="12243">RSHNITHQPTDVVPATPTIQQKILPAAHHFHLIDMSNALFAFLALKGVLTELENANSAGNTSITSGLTKNNHTHGLDHDCLTEPFFMNDDIVSLLYVVIFVVLVVTIVLRF</sequence>
<gene>
    <name evidence="2" type="primary">gag-pol_10</name>
    <name evidence="2" type="ORF">CM83_105547</name>
</gene>
<keyword evidence="1" id="KW-1133">Transmembrane helix</keyword>
<feature type="non-terminal residue" evidence="2">
    <location>
        <position position="111"/>
    </location>
</feature>
<dbReference type="EMBL" id="GBHO01028832">
    <property type="protein sequence ID" value="JAG14772.1"/>
    <property type="molecule type" value="Transcribed_RNA"/>
</dbReference>
<name>A0A0A9X216_LYGHE</name>
<feature type="transmembrane region" description="Helical" evidence="1">
    <location>
        <begin position="91"/>
        <end position="109"/>
    </location>
</feature>
<feature type="non-terminal residue" evidence="2">
    <location>
        <position position="1"/>
    </location>
</feature>